<accession>A0A9D4JWN6</accession>
<organism evidence="1 2">
    <name type="scientific">Dreissena polymorpha</name>
    <name type="common">Zebra mussel</name>
    <name type="synonym">Mytilus polymorpha</name>
    <dbReference type="NCBI Taxonomy" id="45954"/>
    <lineage>
        <taxon>Eukaryota</taxon>
        <taxon>Metazoa</taxon>
        <taxon>Spiralia</taxon>
        <taxon>Lophotrochozoa</taxon>
        <taxon>Mollusca</taxon>
        <taxon>Bivalvia</taxon>
        <taxon>Autobranchia</taxon>
        <taxon>Heteroconchia</taxon>
        <taxon>Euheterodonta</taxon>
        <taxon>Imparidentia</taxon>
        <taxon>Neoheterodontei</taxon>
        <taxon>Myida</taxon>
        <taxon>Dreissenoidea</taxon>
        <taxon>Dreissenidae</taxon>
        <taxon>Dreissena</taxon>
    </lineage>
</organism>
<evidence type="ECO:0000313" key="1">
    <source>
        <dbReference type="EMBL" id="KAH3826746.1"/>
    </source>
</evidence>
<dbReference type="Proteomes" id="UP000828390">
    <property type="component" value="Unassembled WGS sequence"/>
</dbReference>
<comment type="caution">
    <text evidence="1">The sequence shown here is derived from an EMBL/GenBank/DDBJ whole genome shotgun (WGS) entry which is preliminary data.</text>
</comment>
<name>A0A9D4JWN6_DREPO</name>
<gene>
    <name evidence="1" type="ORF">DPMN_128656</name>
</gene>
<dbReference type="EMBL" id="JAIWYP010000005">
    <property type="protein sequence ID" value="KAH3826746.1"/>
    <property type="molecule type" value="Genomic_DNA"/>
</dbReference>
<protein>
    <submittedName>
        <fullName evidence="1">Uncharacterized protein</fullName>
    </submittedName>
</protein>
<proteinExistence type="predicted"/>
<dbReference type="AlphaFoldDB" id="A0A9D4JWN6"/>
<sequence length="67" mass="7717">MMPGKADAVKGKSSSEKIQKRVLNDYMHNLHQKFLAESNFKIGRAAFYSYRPKHICPVNFASRNVFL</sequence>
<reference evidence="1" key="1">
    <citation type="journal article" date="2019" name="bioRxiv">
        <title>The Genome of the Zebra Mussel, Dreissena polymorpha: A Resource for Invasive Species Research.</title>
        <authorList>
            <person name="McCartney M.A."/>
            <person name="Auch B."/>
            <person name="Kono T."/>
            <person name="Mallez S."/>
            <person name="Zhang Y."/>
            <person name="Obille A."/>
            <person name="Becker A."/>
            <person name="Abrahante J.E."/>
            <person name="Garbe J."/>
            <person name="Badalamenti J.P."/>
            <person name="Herman A."/>
            <person name="Mangelson H."/>
            <person name="Liachko I."/>
            <person name="Sullivan S."/>
            <person name="Sone E.D."/>
            <person name="Koren S."/>
            <person name="Silverstein K.A.T."/>
            <person name="Beckman K.B."/>
            <person name="Gohl D.M."/>
        </authorList>
    </citation>
    <scope>NUCLEOTIDE SEQUENCE</scope>
    <source>
        <strain evidence="1">Duluth1</strain>
        <tissue evidence="1">Whole animal</tissue>
    </source>
</reference>
<reference evidence="1" key="2">
    <citation type="submission" date="2020-11" db="EMBL/GenBank/DDBJ databases">
        <authorList>
            <person name="McCartney M.A."/>
            <person name="Auch B."/>
            <person name="Kono T."/>
            <person name="Mallez S."/>
            <person name="Becker A."/>
            <person name="Gohl D.M."/>
            <person name="Silverstein K.A.T."/>
            <person name="Koren S."/>
            <person name="Bechman K.B."/>
            <person name="Herman A."/>
            <person name="Abrahante J.E."/>
            <person name="Garbe J."/>
        </authorList>
    </citation>
    <scope>NUCLEOTIDE SEQUENCE</scope>
    <source>
        <strain evidence="1">Duluth1</strain>
        <tissue evidence="1">Whole animal</tissue>
    </source>
</reference>
<evidence type="ECO:0000313" key="2">
    <source>
        <dbReference type="Proteomes" id="UP000828390"/>
    </source>
</evidence>
<keyword evidence="2" id="KW-1185">Reference proteome</keyword>